<keyword evidence="2" id="KW-0378">Hydrolase</keyword>
<dbReference type="InterPro" id="IPR052892">
    <property type="entry name" value="NA-targeting_endonuclease"/>
</dbReference>
<protein>
    <submittedName>
        <fullName evidence="2">HNH endonuclease</fullName>
    </submittedName>
</protein>
<evidence type="ECO:0000313" key="2">
    <source>
        <dbReference type="EMBL" id="ABC81676.1"/>
    </source>
</evidence>
<dbReference type="KEGG" id="ade:Adeh_1905"/>
<dbReference type="Pfam" id="PF14279">
    <property type="entry name" value="HNH_5"/>
    <property type="match status" value="1"/>
</dbReference>
<evidence type="ECO:0000313" key="3">
    <source>
        <dbReference type="Proteomes" id="UP000001935"/>
    </source>
</evidence>
<dbReference type="AlphaFoldDB" id="Q2IJ44"/>
<dbReference type="CDD" id="cd00085">
    <property type="entry name" value="HNHc"/>
    <property type="match status" value="1"/>
</dbReference>
<name>Q2IJ44_ANADE</name>
<dbReference type="eggNOG" id="COG1403">
    <property type="taxonomic scope" value="Bacteria"/>
</dbReference>
<dbReference type="GO" id="GO:0004519">
    <property type="term" value="F:endonuclease activity"/>
    <property type="evidence" value="ECO:0007669"/>
    <property type="project" value="UniProtKB-KW"/>
</dbReference>
<organism evidence="2 3">
    <name type="scientific">Anaeromyxobacter dehalogenans (strain 2CP-C)</name>
    <dbReference type="NCBI Taxonomy" id="290397"/>
    <lineage>
        <taxon>Bacteria</taxon>
        <taxon>Pseudomonadati</taxon>
        <taxon>Myxococcota</taxon>
        <taxon>Myxococcia</taxon>
        <taxon>Myxococcales</taxon>
        <taxon>Cystobacterineae</taxon>
        <taxon>Anaeromyxobacteraceae</taxon>
        <taxon>Anaeromyxobacter</taxon>
    </lineage>
</organism>
<dbReference type="SMART" id="SM00507">
    <property type="entry name" value="HNHc"/>
    <property type="match status" value="1"/>
</dbReference>
<keyword evidence="2" id="KW-0540">Nuclease</keyword>
<dbReference type="HOGENOM" id="CLU_099824_3_0_7"/>
<dbReference type="STRING" id="290397.Adeh_1905"/>
<dbReference type="Gene3D" id="1.10.30.50">
    <property type="match status" value="1"/>
</dbReference>
<dbReference type="EMBL" id="CP000251">
    <property type="protein sequence ID" value="ABC81676.1"/>
    <property type="molecule type" value="Genomic_DNA"/>
</dbReference>
<dbReference type="InterPro" id="IPR029471">
    <property type="entry name" value="HNH_5"/>
</dbReference>
<dbReference type="Proteomes" id="UP000001935">
    <property type="component" value="Chromosome"/>
</dbReference>
<dbReference type="InterPro" id="IPR003615">
    <property type="entry name" value="HNH_nuc"/>
</dbReference>
<feature type="domain" description="HNH nuclease" evidence="1">
    <location>
        <begin position="94"/>
        <end position="147"/>
    </location>
</feature>
<dbReference type="PANTHER" id="PTHR33877:SF2">
    <property type="entry name" value="OS07G0170200 PROTEIN"/>
    <property type="match status" value="1"/>
</dbReference>
<gene>
    <name evidence="2" type="ordered locus">Adeh_1905</name>
</gene>
<sequence>MIFRTAMLETGVLVLNRVYQPVHITSVRRAFTLLYQGVAKALDEQFQLFDFESWSALAAAAGQDSVGTVGRRIRVPRVIVLLAYEHLPRARVRFSRFNIYARDENTCQYCGRRFRRAELNLDHVVPRSRGGSTTWENVVCSCVRCNLRKGGRTPEEAGMRLLRQPARPRWTPTFRSRARRALYREWRPFLSLADAAYWNAELLE</sequence>
<dbReference type="PANTHER" id="PTHR33877">
    <property type="entry name" value="SLL1193 PROTEIN"/>
    <property type="match status" value="1"/>
</dbReference>
<reference evidence="2 3" key="1">
    <citation type="submission" date="2006-01" db="EMBL/GenBank/DDBJ databases">
        <title>Complete sequence of Anaeromyxobacter dehalogenans 2CP-C.</title>
        <authorList>
            <consortium name="US DOE Joint Genome Institute"/>
            <person name="Copeland A."/>
            <person name="Lucas S."/>
            <person name="Lapidus A."/>
            <person name="Barry K."/>
            <person name="Detter J.C."/>
            <person name="Glavina T."/>
            <person name="Hammon N."/>
            <person name="Israni S."/>
            <person name="Pitluck S."/>
            <person name="Brettin T."/>
            <person name="Bruce D."/>
            <person name="Han C."/>
            <person name="Tapia R."/>
            <person name="Gilna P."/>
            <person name="Kiss H."/>
            <person name="Schmutz J."/>
            <person name="Larimer F."/>
            <person name="Land M."/>
            <person name="Kyrpides N."/>
            <person name="Anderson I."/>
            <person name="Sanford R.A."/>
            <person name="Ritalahti K.M."/>
            <person name="Thomas H.S."/>
            <person name="Kirby J.R."/>
            <person name="Zhulin I.B."/>
            <person name="Loeffler F.E."/>
            <person name="Richardson P."/>
        </authorList>
    </citation>
    <scope>NUCLEOTIDE SEQUENCE [LARGE SCALE GENOMIC DNA]</scope>
    <source>
        <strain evidence="2 3">2CP-C</strain>
    </source>
</reference>
<accession>Q2IJ44</accession>
<proteinExistence type="predicted"/>
<evidence type="ECO:0000259" key="1">
    <source>
        <dbReference type="SMART" id="SM00507"/>
    </source>
</evidence>
<keyword evidence="2" id="KW-0255">Endonuclease</keyword>